<dbReference type="SUPFAM" id="SSF52172">
    <property type="entry name" value="CheY-like"/>
    <property type="match status" value="1"/>
</dbReference>
<feature type="modified residue" description="4-aspartylphosphate" evidence="5">
    <location>
        <position position="53"/>
    </location>
</feature>
<dbReference type="InterPro" id="IPR011006">
    <property type="entry name" value="CheY-like_superfamily"/>
</dbReference>
<comment type="caution">
    <text evidence="8">The sequence shown here is derived from an EMBL/GenBank/DDBJ whole genome shotgun (WGS) entry which is preliminary data.</text>
</comment>
<protein>
    <submittedName>
        <fullName evidence="8">Response regulator transcription factor</fullName>
    </submittedName>
</protein>
<dbReference type="Pfam" id="PF00196">
    <property type="entry name" value="GerE"/>
    <property type="match status" value="1"/>
</dbReference>
<dbReference type="PRINTS" id="PR00038">
    <property type="entry name" value="HTHLUXR"/>
</dbReference>
<dbReference type="PROSITE" id="PS50110">
    <property type="entry name" value="RESPONSE_REGULATORY"/>
    <property type="match status" value="1"/>
</dbReference>
<evidence type="ECO:0000256" key="5">
    <source>
        <dbReference type="PROSITE-ProRule" id="PRU00169"/>
    </source>
</evidence>
<reference evidence="8" key="1">
    <citation type="submission" date="2021-02" db="EMBL/GenBank/DDBJ databases">
        <title>Phycicoccus sp. MQZ13P-5T, whole genome shotgun sequence.</title>
        <authorList>
            <person name="Tuo L."/>
        </authorList>
    </citation>
    <scope>NUCLEOTIDE SEQUENCE</scope>
    <source>
        <strain evidence="8">MQZ13P-5</strain>
    </source>
</reference>
<dbReference type="InterPro" id="IPR000792">
    <property type="entry name" value="Tscrpt_reg_LuxR_C"/>
</dbReference>
<evidence type="ECO:0000259" key="7">
    <source>
        <dbReference type="PROSITE" id="PS50110"/>
    </source>
</evidence>
<evidence type="ECO:0000256" key="3">
    <source>
        <dbReference type="ARBA" id="ARBA00023125"/>
    </source>
</evidence>
<evidence type="ECO:0000313" key="8">
    <source>
        <dbReference type="EMBL" id="MBM6398772.1"/>
    </source>
</evidence>
<keyword evidence="4" id="KW-0804">Transcription</keyword>
<feature type="domain" description="HTH luxR-type" evidence="6">
    <location>
        <begin position="147"/>
        <end position="218"/>
    </location>
</feature>
<dbReference type="EMBL" id="JAFDVD010000001">
    <property type="protein sequence ID" value="MBM6398772.1"/>
    <property type="molecule type" value="Genomic_DNA"/>
</dbReference>
<dbReference type="RefSeq" id="WP_204129385.1">
    <property type="nucleotide sequence ID" value="NZ_JAFDVD010000001.1"/>
</dbReference>
<dbReference type="SMART" id="SM00421">
    <property type="entry name" value="HTH_LUXR"/>
    <property type="match status" value="1"/>
</dbReference>
<evidence type="ECO:0000256" key="2">
    <source>
        <dbReference type="ARBA" id="ARBA00023015"/>
    </source>
</evidence>
<evidence type="ECO:0000313" key="9">
    <source>
        <dbReference type="Proteomes" id="UP001430172"/>
    </source>
</evidence>
<sequence length="232" mass="25091">MRVVLAEDSALLRQGLAALLAEHEAVSEVLEAADLDELLATVDREQPDVVLADIRMPPTHSDEGIRAAERFRRTHPGLGVVVLSQHADAEGALELVAGGSTGRAYLLKERVADVEQLVSALTAVRRGASVIDPHVVDALMRHRLRFEEGPVARLTAREREVLGLIATGASNSAIADRLHVTSRAVEKHINSIFTKLDLPSGDNRHRRVAAVLLYLGDSRSTASGPIPVRREP</sequence>
<keyword evidence="1 5" id="KW-0597">Phosphoprotein</keyword>
<evidence type="ECO:0000259" key="6">
    <source>
        <dbReference type="PROSITE" id="PS50043"/>
    </source>
</evidence>
<dbReference type="InterPro" id="IPR058245">
    <property type="entry name" value="NreC/VraR/RcsB-like_REC"/>
</dbReference>
<accession>A0ABS2CFV7</accession>
<dbReference type="CDD" id="cd17535">
    <property type="entry name" value="REC_NarL-like"/>
    <property type="match status" value="1"/>
</dbReference>
<evidence type="ECO:0000256" key="4">
    <source>
        <dbReference type="ARBA" id="ARBA00023163"/>
    </source>
</evidence>
<dbReference type="Pfam" id="PF00072">
    <property type="entry name" value="Response_reg"/>
    <property type="match status" value="1"/>
</dbReference>
<feature type="domain" description="Response regulatory" evidence="7">
    <location>
        <begin position="2"/>
        <end position="125"/>
    </location>
</feature>
<proteinExistence type="predicted"/>
<organism evidence="8 9">
    <name type="scientific">Phycicoccus sonneratiae</name>
    <dbReference type="NCBI Taxonomy" id="2807628"/>
    <lineage>
        <taxon>Bacteria</taxon>
        <taxon>Bacillati</taxon>
        <taxon>Actinomycetota</taxon>
        <taxon>Actinomycetes</taxon>
        <taxon>Micrococcales</taxon>
        <taxon>Intrasporangiaceae</taxon>
        <taxon>Phycicoccus</taxon>
    </lineage>
</organism>
<dbReference type="SUPFAM" id="SSF46894">
    <property type="entry name" value="C-terminal effector domain of the bipartite response regulators"/>
    <property type="match status" value="1"/>
</dbReference>
<dbReference type="PROSITE" id="PS50043">
    <property type="entry name" value="HTH_LUXR_2"/>
    <property type="match status" value="1"/>
</dbReference>
<dbReference type="InterPro" id="IPR016032">
    <property type="entry name" value="Sig_transdc_resp-reg_C-effctor"/>
</dbReference>
<evidence type="ECO:0000256" key="1">
    <source>
        <dbReference type="ARBA" id="ARBA00022553"/>
    </source>
</evidence>
<keyword evidence="3" id="KW-0238">DNA-binding</keyword>
<dbReference type="SMART" id="SM00448">
    <property type="entry name" value="REC"/>
    <property type="match status" value="1"/>
</dbReference>
<gene>
    <name evidence="8" type="ORF">JQN70_00045</name>
</gene>
<dbReference type="CDD" id="cd06170">
    <property type="entry name" value="LuxR_C_like"/>
    <property type="match status" value="1"/>
</dbReference>
<dbReference type="PANTHER" id="PTHR43214:SF24">
    <property type="entry name" value="TRANSCRIPTIONAL REGULATORY PROTEIN NARL-RELATED"/>
    <property type="match status" value="1"/>
</dbReference>
<dbReference type="Gene3D" id="3.40.50.2300">
    <property type="match status" value="1"/>
</dbReference>
<keyword evidence="9" id="KW-1185">Reference proteome</keyword>
<name>A0ABS2CFV7_9MICO</name>
<dbReference type="InterPro" id="IPR039420">
    <property type="entry name" value="WalR-like"/>
</dbReference>
<dbReference type="Proteomes" id="UP001430172">
    <property type="component" value="Unassembled WGS sequence"/>
</dbReference>
<keyword evidence="2" id="KW-0805">Transcription regulation</keyword>
<dbReference type="PANTHER" id="PTHR43214">
    <property type="entry name" value="TWO-COMPONENT RESPONSE REGULATOR"/>
    <property type="match status" value="1"/>
</dbReference>
<dbReference type="InterPro" id="IPR001789">
    <property type="entry name" value="Sig_transdc_resp-reg_receiver"/>
</dbReference>